<dbReference type="OrthoDB" id="2915756at2759"/>
<evidence type="ECO:0000313" key="2">
    <source>
        <dbReference type="EMBL" id="KAF2491285.1"/>
    </source>
</evidence>
<evidence type="ECO:0008006" key="4">
    <source>
        <dbReference type="Google" id="ProtNLM"/>
    </source>
</evidence>
<feature type="chain" id="PRO_5025639501" description="Ubiquitin 3 binding protein But2 C-terminal domain-containing protein" evidence="1">
    <location>
        <begin position="23"/>
        <end position="149"/>
    </location>
</feature>
<reference evidence="2" key="1">
    <citation type="journal article" date="2020" name="Stud. Mycol.">
        <title>101 Dothideomycetes genomes: a test case for predicting lifestyles and emergence of pathogens.</title>
        <authorList>
            <person name="Haridas S."/>
            <person name="Albert R."/>
            <person name="Binder M."/>
            <person name="Bloem J."/>
            <person name="Labutti K."/>
            <person name="Salamov A."/>
            <person name="Andreopoulos B."/>
            <person name="Baker S."/>
            <person name="Barry K."/>
            <person name="Bills G."/>
            <person name="Bluhm B."/>
            <person name="Cannon C."/>
            <person name="Castanera R."/>
            <person name="Culley D."/>
            <person name="Daum C."/>
            <person name="Ezra D."/>
            <person name="Gonzalez J."/>
            <person name="Henrissat B."/>
            <person name="Kuo A."/>
            <person name="Liang C."/>
            <person name="Lipzen A."/>
            <person name="Lutzoni F."/>
            <person name="Magnuson J."/>
            <person name="Mondo S."/>
            <person name="Nolan M."/>
            <person name="Ohm R."/>
            <person name="Pangilinan J."/>
            <person name="Park H.-J."/>
            <person name="Ramirez L."/>
            <person name="Alfaro M."/>
            <person name="Sun H."/>
            <person name="Tritt A."/>
            <person name="Yoshinaga Y."/>
            <person name="Zwiers L.-H."/>
            <person name="Turgeon B."/>
            <person name="Goodwin S."/>
            <person name="Spatafora J."/>
            <person name="Crous P."/>
            <person name="Grigoriev I."/>
        </authorList>
    </citation>
    <scope>NUCLEOTIDE SEQUENCE</scope>
    <source>
        <strain evidence="2">CBS 269.34</strain>
    </source>
</reference>
<dbReference type="Proteomes" id="UP000799750">
    <property type="component" value="Unassembled WGS sequence"/>
</dbReference>
<evidence type="ECO:0000256" key="1">
    <source>
        <dbReference type="SAM" id="SignalP"/>
    </source>
</evidence>
<protein>
    <recommendedName>
        <fullName evidence="4">Ubiquitin 3 binding protein But2 C-terminal domain-containing protein</fullName>
    </recommendedName>
</protein>
<dbReference type="AlphaFoldDB" id="A0A6A6QFU9"/>
<proteinExistence type="predicted"/>
<evidence type="ECO:0000313" key="3">
    <source>
        <dbReference type="Proteomes" id="UP000799750"/>
    </source>
</evidence>
<keyword evidence="1" id="KW-0732">Signal</keyword>
<feature type="signal peptide" evidence="1">
    <location>
        <begin position="1"/>
        <end position="22"/>
    </location>
</feature>
<name>A0A6A6QFU9_9PEZI</name>
<dbReference type="EMBL" id="MU004195">
    <property type="protein sequence ID" value="KAF2491285.1"/>
    <property type="molecule type" value="Genomic_DNA"/>
</dbReference>
<organism evidence="2 3">
    <name type="scientific">Lophium mytilinum</name>
    <dbReference type="NCBI Taxonomy" id="390894"/>
    <lineage>
        <taxon>Eukaryota</taxon>
        <taxon>Fungi</taxon>
        <taxon>Dikarya</taxon>
        <taxon>Ascomycota</taxon>
        <taxon>Pezizomycotina</taxon>
        <taxon>Dothideomycetes</taxon>
        <taxon>Pleosporomycetidae</taxon>
        <taxon>Mytilinidiales</taxon>
        <taxon>Mytilinidiaceae</taxon>
        <taxon>Lophium</taxon>
    </lineage>
</organism>
<accession>A0A6A6QFU9</accession>
<sequence>MLSVRSLCATFLLAAVTAATQCEVGRSGIMSPAANATLTLGQPFNLTFCSGAYFKTHTIDIDIVAYPCTTTPCGKFTGGEEAVHALQPEDEYGYHTNVTLYPISGSQRTGQWAIGVLDHTSGYYTAGEMYDYFVPVRFVAGDDSKRRAY</sequence>
<gene>
    <name evidence="2" type="ORF">BU16DRAFT_564992</name>
</gene>
<keyword evidence="3" id="KW-1185">Reference proteome</keyword>